<dbReference type="InterPro" id="IPR036661">
    <property type="entry name" value="Luciferase-like_sf"/>
</dbReference>
<dbReference type="SUPFAM" id="SSF51679">
    <property type="entry name" value="Bacterial luciferase-like"/>
    <property type="match status" value="1"/>
</dbReference>
<evidence type="ECO:0000256" key="2">
    <source>
        <dbReference type="ARBA" id="ARBA00023033"/>
    </source>
</evidence>
<comment type="caution">
    <text evidence="4">The sequence shown here is derived from an EMBL/GenBank/DDBJ whole genome shotgun (WGS) entry which is preliminary data.</text>
</comment>
<dbReference type="PANTHER" id="PTHR30137:SF8">
    <property type="entry name" value="BLR5498 PROTEIN"/>
    <property type="match status" value="1"/>
</dbReference>
<protein>
    <submittedName>
        <fullName evidence="4">LLM class flavin-dependent oxidoreductase</fullName>
    </submittedName>
</protein>
<proteinExistence type="predicted"/>
<keyword evidence="5" id="KW-1185">Reference proteome</keyword>
<evidence type="ECO:0000313" key="4">
    <source>
        <dbReference type="EMBL" id="MBO4206564.1"/>
    </source>
</evidence>
<dbReference type="InterPro" id="IPR011251">
    <property type="entry name" value="Luciferase-like_dom"/>
</dbReference>
<evidence type="ECO:0000313" key="5">
    <source>
        <dbReference type="Proteomes" id="UP000823521"/>
    </source>
</evidence>
<evidence type="ECO:0000256" key="1">
    <source>
        <dbReference type="ARBA" id="ARBA00023002"/>
    </source>
</evidence>
<dbReference type="EMBL" id="WVUH01000073">
    <property type="protein sequence ID" value="MBO4206564.1"/>
    <property type="molecule type" value="Genomic_DNA"/>
</dbReference>
<evidence type="ECO:0000259" key="3">
    <source>
        <dbReference type="Pfam" id="PF00296"/>
    </source>
</evidence>
<dbReference type="Proteomes" id="UP000823521">
    <property type="component" value="Unassembled WGS sequence"/>
</dbReference>
<feature type="domain" description="Luciferase-like" evidence="3">
    <location>
        <begin position="1"/>
        <end position="314"/>
    </location>
</feature>
<dbReference type="Pfam" id="PF00296">
    <property type="entry name" value="Bac_luciferase"/>
    <property type="match status" value="1"/>
</dbReference>
<accession>A0ABS3VPU5</accession>
<sequence>MKFGIMNLFPVGDGTSDHQVLRETLDEIQLADELGFDSIWLAEHHFSKYGILGSPMNFGMAVAERTKRITIGTAVLVLPLHHPLRLAEDIAALDVLSGGRVSIGVGRGYQPAEFAGFGIPLEESKIRYQETLEILRLALSQENFSYHGQIFHYDNVTTYPRPYTPGGPPILQGTVSPDSFRERGAVGESIITSPNFTPLGIMQKNFSLYRQSMQENGFDISAYDLPFMQQVWCGDSEAGLREAAQAAMNYYKSVGKVIPGSEEAMEKERAYYAAVAKNIELLTLEQTLTHGGNFGSAQQVIETIEMLREQLGINHYIGWLRIPSLDRRTALKSMEEFAEKVIPHFRATDQRTGTAVDTGTTVDSGTVDARDDRVTVPVAEAVVG</sequence>
<keyword evidence="1" id="KW-0560">Oxidoreductase</keyword>
<reference evidence="4 5" key="1">
    <citation type="submission" date="2019-12" db="EMBL/GenBank/DDBJ databases">
        <title>Whole genome sequencing of endophytic Actinobacterium Micromonospora sp. MPMI6T.</title>
        <authorList>
            <person name="Evv R."/>
            <person name="Podile A.R."/>
        </authorList>
    </citation>
    <scope>NUCLEOTIDE SEQUENCE [LARGE SCALE GENOMIC DNA]</scope>
    <source>
        <strain evidence="4 5">MPMI6</strain>
    </source>
</reference>
<gene>
    <name evidence="4" type="ORF">GSF22_11210</name>
</gene>
<keyword evidence="2" id="KW-0503">Monooxygenase</keyword>
<dbReference type="PANTHER" id="PTHR30137">
    <property type="entry name" value="LUCIFERASE-LIKE MONOOXYGENASE"/>
    <property type="match status" value="1"/>
</dbReference>
<name>A0ABS3VPU5_MICEH</name>
<organism evidence="4 5">
    <name type="scientific">Micromonospora echinofusca</name>
    <dbReference type="NCBI Taxonomy" id="47858"/>
    <lineage>
        <taxon>Bacteria</taxon>
        <taxon>Bacillati</taxon>
        <taxon>Actinomycetota</taxon>
        <taxon>Actinomycetes</taxon>
        <taxon>Micromonosporales</taxon>
        <taxon>Micromonosporaceae</taxon>
        <taxon>Micromonospora</taxon>
    </lineage>
</organism>
<dbReference type="Gene3D" id="3.20.20.30">
    <property type="entry name" value="Luciferase-like domain"/>
    <property type="match status" value="1"/>
</dbReference>
<dbReference type="RefSeq" id="WP_208813467.1">
    <property type="nucleotide sequence ID" value="NZ_WVUH01000073.1"/>
</dbReference>
<dbReference type="InterPro" id="IPR050766">
    <property type="entry name" value="Bact_Lucif_Oxidored"/>
</dbReference>